<sequence>MNPVRRRRSGWLPPGAAPVSAGRPDHPSASDGSRLGRIGRSSLAAPDRPHQRLRHPAQRDVVEIAGVGTPVQDDGCAVEAGVEQQGGARRSQQVQVGAQVGHVIPSWPRG</sequence>
<proteinExistence type="predicted"/>
<gene>
    <name evidence="2" type="ORF">GCM10025868_34810</name>
</gene>
<accession>A0ABQ6JKZ0</accession>
<keyword evidence="3" id="KW-1185">Reference proteome</keyword>
<evidence type="ECO:0000313" key="2">
    <source>
        <dbReference type="EMBL" id="GMA88231.1"/>
    </source>
</evidence>
<dbReference type="EMBL" id="BSUZ01000001">
    <property type="protein sequence ID" value="GMA88231.1"/>
    <property type="molecule type" value="Genomic_DNA"/>
</dbReference>
<reference evidence="3" key="1">
    <citation type="journal article" date="2019" name="Int. J. Syst. Evol. Microbiol.">
        <title>The Global Catalogue of Microorganisms (GCM) 10K type strain sequencing project: providing services to taxonomists for standard genome sequencing and annotation.</title>
        <authorList>
            <consortium name="The Broad Institute Genomics Platform"/>
            <consortium name="The Broad Institute Genome Sequencing Center for Infectious Disease"/>
            <person name="Wu L."/>
            <person name="Ma J."/>
        </authorList>
    </citation>
    <scope>NUCLEOTIDE SEQUENCE [LARGE SCALE GENOMIC DNA]</scope>
    <source>
        <strain evidence="3">NBRC 108730</strain>
    </source>
</reference>
<evidence type="ECO:0000256" key="1">
    <source>
        <dbReference type="SAM" id="MobiDB-lite"/>
    </source>
</evidence>
<evidence type="ECO:0000313" key="3">
    <source>
        <dbReference type="Proteomes" id="UP001157017"/>
    </source>
</evidence>
<feature type="region of interest" description="Disordered" evidence="1">
    <location>
        <begin position="1"/>
        <end position="55"/>
    </location>
</feature>
<organism evidence="2 3">
    <name type="scientific">Angustibacter aerolatus</name>
    <dbReference type="NCBI Taxonomy" id="1162965"/>
    <lineage>
        <taxon>Bacteria</taxon>
        <taxon>Bacillati</taxon>
        <taxon>Actinomycetota</taxon>
        <taxon>Actinomycetes</taxon>
        <taxon>Kineosporiales</taxon>
        <taxon>Kineosporiaceae</taxon>
    </lineage>
</organism>
<comment type="caution">
    <text evidence="2">The sequence shown here is derived from an EMBL/GenBank/DDBJ whole genome shotgun (WGS) entry which is preliminary data.</text>
</comment>
<protein>
    <submittedName>
        <fullName evidence="2">Uncharacterized protein</fullName>
    </submittedName>
</protein>
<dbReference type="Proteomes" id="UP001157017">
    <property type="component" value="Unassembled WGS sequence"/>
</dbReference>
<name>A0ABQ6JKZ0_9ACTN</name>